<dbReference type="OrthoDB" id="1432489at2"/>
<evidence type="ECO:0000313" key="2">
    <source>
        <dbReference type="EMBL" id="PYF05612.1"/>
    </source>
</evidence>
<organism evidence="2 3">
    <name type="scientific">Ureibacillus chungkukjangi</name>
    <dbReference type="NCBI Taxonomy" id="1202712"/>
    <lineage>
        <taxon>Bacteria</taxon>
        <taxon>Bacillati</taxon>
        <taxon>Bacillota</taxon>
        <taxon>Bacilli</taxon>
        <taxon>Bacillales</taxon>
        <taxon>Caryophanaceae</taxon>
        <taxon>Ureibacillus</taxon>
    </lineage>
</organism>
<gene>
    <name evidence="2" type="ORF">BJ095_11721</name>
</gene>
<evidence type="ECO:0000256" key="1">
    <source>
        <dbReference type="SAM" id="Phobius"/>
    </source>
</evidence>
<sequence length="151" mass="17370">MWNRQSWMHIYLPIILGGLIYTLFRVDTLLIFKVYKLFQIDSIIHQIRAISVNLDIPSFVKYSLPDGLWVYAFTYFLVSMWRFDEDSGKVKYLIMGIPLLLGGGAEILQLFIHQMGTFDVQDLLISLLAFAAAYIAAKPLKARIEGEIEYG</sequence>
<keyword evidence="1" id="KW-0472">Membrane</keyword>
<proteinExistence type="predicted"/>
<evidence type="ECO:0000313" key="3">
    <source>
        <dbReference type="Proteomes" id="UP000247416"/>
    </source>
</evidence>
<dbReference type="Proteomes" id="UP000247416">
    <property type="component" value="Unassembled WGS sequence"/>
</dbReference>
<keyword evidence="3" id="KW-1185">Reference proteome</keyword>
<dbReference type="AlphaFoldDB" id="A0A318TL87"/>
<keyword evidence="1" id="KW-0812">Transmembrane</keyword>
<feature type="transmembrane region" description="Helical" evidence="1">
    <location>
        <begin position="67"/>
        <end position="83"/>
    </location>
</feature>
<evidence type="ECO:0008006" key="4">
    <source>
        <dbReference type="Google" id="ProtNLM"/>
    </source>
</evidence>
<feature type="transmembrane region" description="Helical" evidence="1">
    <location>
        <begin position="92"/>
        <end position="112"/>
    </location>
</feature>
<reference evidence="2 3" key="1">
    <citation type="submission" date="2018-06" db="EMBL/GenBank/DDBJ databases">
        <title>Genomic Encyclopedia of Archaeal and Bacterial Type Strains, Phase II (KMG-II): from individual species to whole genera.</title>
        <authorList>
            <person name="Goeker M."/>
        </authorList>
    </citation>
    <scope>NUCLEOTIDE SEQUENCE [LARGE SCALE GENOMIC DNA]</scope>
    <source>
        <strain evidence="2 3">KACC 16626</strain>
    </source>
</reference>
<dbReference type="RefSeq" id="WP_107933538.1">
    <property type="nucleotide sequence ID" value="NZ_CP085009.1"/>
</dbReference>
<protein>
    <recommendedName>
        <fullName evidence="4">VanZ like protein</fullName>
    </recommendedName>
</protein>
<accession>A0A318TL87</accession>
<dbReference type="EMBL" id="QJTJ01000017">
    <property type="protein sequence ID" value="PYF05612.1"/>
    <property type="molecule type" value="Genomic_DNA"/>
</dbReference>
<feature type="transmembrane region" description="Helical" evidence="1">
    <location>
        <begin position="7"/>
        <end position="24"/>
    </location>
</feature>
<keyword evidence="1" id="KW-1133">Transmembrane helix</keyword>
<name>A0A318TL87_9BACL</name>
<comment type="caution">
    <text evidence="2">The sequence shown here is derived from an EMBL/GenBank/DDBJ whole genome shotgun (WGS) entry which is preliminary data.</text>
</comment>